<organism evidence="2 3">
    <name type="scientific">Zhongshania guokunii</name>
    <dbReference type="NCBI Taxonomy" id="641783"/>
    <lineage>
        <taxon>Bacteria</taxon>
        <taxon>Pseudomonadati</taxon>
        <taxon>Pseudomonadota</taxon>
        <taxon>Gammaproteobacteria</taxon>
        <taxon>Cellvibrionales</taxon>
        <taxon>Spongiibacteraceae</taxon>
        <taxon>Zhongshania</taxon>
    </lineage>
</organism>
<name>A0ABV3U838_9GAMM</name>
<gene>
    <name evidence="2" type="ORF">AB4876_14260</name>
</gene>
<evidence type="ECO:0000313" key="3">
    <source>
        <dbReference type="Proteomes" id="UP001557485"/>
    </source>
</evidence>
<keyword evidence="3" id="KW-1185">Reference proteome</keyword>
<evidence type="ECO:0000256" key="1">
    <source>
        <dbReference type="SAM" id="MobiDB-lite"/>
    </source>
</evidence>
<feature type="region of interest" description="Disordered" evidence="1">
    <location>
        <begin position="67"/>
        <end position="87"/>
    </location>
</feature>
<dbReference type="EMBL" id="JBFRYA010000013">
    <property type="protein sequence ID" value="MEX1670081.1"/>
    <property type="molecule type" value="Genomic_DNA"/>
</dbReference>
<proteinExistence type="predicted"/>
<protein>
    <submittedName>
        <fullName evidence="2">Uncharacterized protein</fullName>
    </submittedName>
</protein>
<dbReference type="RefSeq" id="WP_368382448.1">
    <property type="nucleotide sequence ID" value="NZ_JBFRYA010000013.1"/>
</dbReference>
<feature type="compositionally biased region" description="Basic and acidic residues" evidence="1">
    <location>
        <begin position="73"/>
        <end position="87"/>
    </location>
</feature>
<evidence type="ECO:0000313" key="2">
    <source>
        <dbReference type="EMBL" id="MEX1670081.1"/>
    </source>
</evidence>
<reference evidence="2 3" key="1">
    <citation type="journal article" date="2011" name="Int. J. Syst. Evol. Microbiol.">
        <title>Zhongshania antarctica gen. nov., sp. nov. and Zhongshania guokunii sp. nov., gammaproteobacteria respectively isolated from coastal attached (fast) ice and surface seawater of the Antarctic.</title>
        <authorList>
            <person name="Li H.J."/>
            <person name="Zhang X.Y."/>
            <person name="Chen C.X."/>
            <person name="Zhang Y.J."/>
            <person name="Gao Z.M."/>
            <person name="Yu Y."/>
            <person name="Chen X.L."/>
            <person name="Chen B."/>
            <person name="Zhang Y.Z."/>
        </authorList>
    </citation>
    <scope>NUCLEOTIDE SEQUENCE [LARGE SCALE GENOMIC DNA]</scope>
    <source>
        <strain evidence="2 3">ZS6-22T</strain>
    </source>
</reference>
<comment type="caution">
    <text evidence="2">The sequence shown here is derived from an EMBL/GenBank/DDBJ whole genome shotgun (WGS) entry which is preliminary data.</text>
</comment>
<accession>A0ABV3U838</accession>
<sequence length="87" mass="9500">MMDMGSSSGEKCPFELNFKPETFKAGDLVSYRVSGSMMDMPFVGVLVEVHDDHVMLAHYGGDDAVAGNVMRGTKTDRPVVSEEDALR</sequence>
<dbReference type="Proteomes" id="UP001557485">
    <property type="component" value="Unassembled WGS sequence"/>
</dbReference>